<dbReference type="InterPro" id="IPR002052">
    <property type="entry name" value="DNA_methylase_N6_adenine_CS"/>
</dbReference>
<keyword evidence="1" id="KW-0808">Transferase</keyword>
<keyword evidence="1" id="KW-0489">Methyltransferase</keyword>
<evidence type="ECO:0000313" key="1">
    <source>
        <dbReference type="EMBL" id="MFC2248761.1"/>
    </source>
</evidence>
<dbReference type="Proteomes" id="UP001595190">
    <property type="component" value="Unassembled WGS sequence"/>
</dbReference>
<sequence length="281" mass="31240">MSKLTKAQIKAHDEAVALLQKERLSEDDTWTVLENWKESATHINSRAGAFFTPTELARDFAIEVSGSRIIDLCAGIGALSFMARQRALWGGGPEPEIVCVEINPDYIAVGQKVLPQATWIQADIFNLPDLGRFDCAISNPPFGATKRSGRAPRYSGKSFDLHVIDIASDLADYGTFIVPQMSAPFEYSGRDHYRVRSSDTYEAFHQATAIELTASCGIDCSVYRNDWNGVAPAVEVVLADFIQARSRRIPTQPDHIEDILEMVHQPERQPIQLDLFKEAAE</sequence>
<dbReference type="RefSeq" id="WP_394308695.1">
    <property type="nucleotide sequence ID" value="NZ_JBHGPK010000001.1"/>
</dbReference>
<proteinExistence type="predicted"/>
<comment type="caution">
    <text evidence="1">The sequence shown here is derived from an EMBL/GenBank/DDBJ whole genome shotgun (WGS) entry which is preliminary data.</text>
</comment>
<dbReference type="CDD" id="cd02440">
    <property type="entry name" value="AdoMet_MTases"/>
    <property type="match status" value="1"/>
</dbReference>
<name>A0ABV6Z986_9HYPH</name>
<dbReference type="GO" id="GO:0032259">
    <property type="term" value="P:methylation"/>
    <property type="evidence" value="ECO:0007669"/>
    <property type="project" value="UniProtKB-KW"/>
</dbReference>
<dbReference type="PROSITE" id="PS00092">
    <property type="entry name" value="N6_MTASE"/>
    <property type="match status" value="1"/>
</dbReference>
<protein>
    <submittedName>
        <fullName evidence="1">Methyltransferase</fullName>
    </submittedName>
</protein>
<dbReference type="EMBL" id="JBHGPK010000001">
    <property type="protein sequence ID" value="MFC2248761.1"/>
    <property type="molecule type" value="Genomic_DNA"/>
</dbReference>
<gene>
    <name evidence="1" type="ORF">ACETRX_03970</name>
</gene>
<dbReference type="InterPro" id="IPR029063">
    <property type="entry name" value="SAM-dependent_MTases_sf"/>
</dbReference>
<accession>A0ABV6Z986</accession>
<dbReference type="GO" id="GO:0008168">
    <property type="term" value="F:methyltransferase activity"/>
    <property type="evidence" value="ECO:0007669"/>
    <property type="project" value="UniProtKB-KW"/>
</dbReference>
<evidence type="ECO:0000313" key="2">
    <source>
        <dbReference type="Proteomes" id="UP001595190"/>
    </source>
</evidence>
<organism evidence="1 2">
    <name type="scientific">Labrys neptuniae</name>
    <dbReference type="NCBI Taxonomy" id="376174"/>
    <lineage>
        <taxon>Bacteria</taxon>
        <taxon>Pseudomonadati</taxon>
        <taxon>Pseudomonadota</taxon>
        <taxon>Alphaproteobacteria</taxon>
        <taxon>Hyphomicrobiales</taxon>
        <taxon>Xanthobacteraceae</taxon>
        <taxon>Labrys</taxon>
    </lineage>
</organism>
<reference evidence="1 2" key="1">
    <citation type="submission" date="2024-09" db="EMBL/GenBank/DDBJ databases">
        <title>Description of Labrys sedimenti sp. nov., isolated from a diclofenac-degrading enrichment culture, and genome-based reclassification of Labrys portucalensis as a later heterotypic synonym of Labrys neptuniae.</title>
        <authorList>
            <person name="Tancsics A."/>
            <person name="Csepanyi A."/>
        </authorList>
    </citation>
    <scope>NUCLEOTIDE SEQUENCE [LARGE SCALE GENOMIC DNA]</scope>
    <source>
        <strain evidence="1 2">LMG 23412</strain>
    </source>
</reference>
<dbReference type="Gene3D" id="3.40.50.150">
    <property type="entry name" value="Vaccinia Virus protein VP39"/>
    <property type="match status" value="1"/>
</dbReference>
<dbReference type="PRINTS" id="PR00507">
    <property type="entry name" value="N12N6MTFRASE"/>
</dbReference>
<dbReference type="SUPFAM" id="SSF53335">
    <property type="entry name" value="S-adenosyl-L-methionine-dependent methyltransferases"/>
    <property type="match status" value="1"/>
</dbReference>